<sequence length="204" mass="22591">MAKVKASRVKLFKFKGTKVISIRTPSSRCNLDKEGDDCFRQCISPSDSLDVCRCDQSVSSSSRGRAKYEMTVRLANASHFELNDNGEHQLNENTVTVLEKQWPSTTTTTQRLTEPVWRISDGVQHPSHIYPSPVVPRVSTAVTVGARFLNSWHRSLATGYCTTLPAGRTGSSARAVVVASSQRACRAERTRHWTEAPEYGTASM</sequence>
<proteinExistence type="predicted"/>
<evidence type="ECO:0000313" key="2">
    <source>
        <dbReference type="Proteomes" id="UP000075902"/>
    </source>
</evidence>
<name>A0A182UKQ0_9DIPT</name>
<evidence type="ECO:0000313" key="1">
    <source>
        <dbReference type="EnsemblMetazoa" id="AMEC022176-PA"/>
    </source>
</evidence>
<dbReference type="EnsemblMetazoa" id="AMEC022176-RA">
    <property type="protein sequence ID" value="AMEC022176-PA"/>
    <property type="gene ID" value="AMEC022176"/>
</dbReference>
<dbReference type="AlphaFoldDB" id="A0A182UKQ0"/>
<protein>
    <submittedName>
        <fullName evidence="1">Uncharacterized protein</fullName>
    </submittedName>
</protein>
<accession>A0A182UKQ0</accession>
<reference evidence="2" key="1">
    <citation type="submission" date="2014-01" db="EMBL/GenBank/DDBJ databases">
        <title>The Genome Sequence of Anopheles melas CM1001059_A (V2).</title>
        <authorList>
            <consortium name="The Broad Institute Genomics Platform"/>
            <person name="Neafsey D.E."/>
            <person name="Besansky N."/>
            <person name="Howell P."/>
            <person name="Walton C."/>
            <person name="Young S.K."/>
            <person name="Zeng Q."/>
            <person name="Gargeya S."/>
            <person name="Fitzgerald M."/>
            <person name="Haas B."/>
            <person name="Abouelleil A."/>
            <person name="Allen A.W."/>
            <person name="Alvarado L."/>
            <person name="Arachchi H.M."/>
            <person name="Berlin A.M."/>
            <person name="Chapman S.B."/>
            <person name="Gainer-Dewar J."/>
            <person name="Goldberg J."/>
            <person name="Griggs A."/>
            <person name="Gujja S."/>
            <person name="Hansen M."/>
            <person name="Howarth C."/>
            <person name="Imamovic A."/>
            <person name="Ireland A."/>
            <person name="Larimer J."/>
            <person name="McCowan C."/>
            <person name="Murphy C."/>
            <person name="Pearson M."/>
            <person name="Poon T.W."/>
            <person name="Priest M."/>
            <person name="Roberts A."/>
            <person name="Saif S."/>
            <person name="Shea T."/>
            <person name="Sisk P."/>
            <person name="Sykes S."/>
            <person name="Wortman J."/>
            <person name="Nusbaum C."/>
            <person name="Birren B."/>
        </authorList>
    </citation>
    <scope>NUCLEOTIDE SEQUENCE [LARGE SCALE GENOMIC DNA]</scope>
    <source>
        <strain evidence="2">CM1001059</strain>
    </source>
</reference>
<organism evidence="1 2">
    <name type="scientific">Anopheles melas</name>
    <dbReference type="NCBI Taxonomy" id="34690"/>
    <lineage>
        <taxon>Eukaryota</taxon>
        <taxon>Metazoa</taxon>
        <taxon>Ecdysozoa</taxon>
        <taxon>Arthropoda</taxon>
        <taxon>Hexapoda</taxon>
        <taxon>Insecta</taxon>
        <taxon>Pterygota</taxon>
        <taxon>Neoptera</taxon>
        <taxon>Endopterygota</taxon>
        <taxon>Diptera</taxon>
        <taxon>Nematocera</taxon>
        <taxon>Culicoidea</taxon>
        <taxon>Culicidae</taxon>
        <taxon>Anophelinae</taxon>
        <taxon>Anopheles</taxon>
    </lineage>
</organism>
<keyword evidence="2" id="KW-1185">Reference proteome</keyword>
<dbReference type="Proteomes" id="UP000075902">
    <property type="component" value="Unassembled WGS sequence"/>
</dbReference>
<reference evidence="1" key="2">
    <citation type="submission" date="2020-05" db="UniProtKB">
        <authorList>
            <consortium name="EnsemblMetazoa"/>
        </authorList>
    </citation>
    <scope>IDENTIFICATION</scope>
    <source>
        <strain evidence="1">CM1001059</strain>
    </source>
</reference>
<dbReference type="VEuPathDB" id="VectorBase:AMEC022176"/>